<evidence type="ECO:0000313" key="2">
    <source>
        <dbReference type="Proteomes" id="UP000321464"/>
    </source>
</evidence>
<accession>A0A512AKU6</accession>
<protein>
    <submittedName>
        <fullName evidence="1">Uncharacterized protein</fullName>
    </submittedName>
</protein>
<dbReference type="EMBL" id="BJYR01000013">
    <property type="protein sequence ID" value="GEO00306.1"/>
    <property type="molecule type" value="Genomic_DNA"/>
</dbReference>
<proteinExistence type="predicted"/>
<keyword evidence="2" id="KW-1185">Reference proteome</keyword>
<dbReference type="Proteomes" id="UP000321464">
    <property type="component" value="Unassembled WGS sequence"/>
</dbReference>
<comment type="caution">
    <text evidence="1">The sequence shown here is derived from an EMBL/GenBank/DDBJ whole genome shotgun (WGS) entry which is preliminary data.</text>
</comment>
<reference evidence="1 2" key="1">
    <citation type="submission" date="2019-07" db="EMBL/GenBank/DDBJ databases">
        <title>Whole genome shotgun sequence of Novosphingobium sediminis NBRC 106119.</title>
        <authorList>
            <person name="Hosoyama A."/>
            <person name="Uohara A."/>
            <person name="Ohji S."/>
            <person name="Ichikawa N."/>
        </authorList>
    </citation>
    <scope>NUCLEOTIDE SEQUENCE [LARGE SCALE GENOMIC DNA]</scope>
    <source>
        <strain evidence="1 2">NBRC 106119</strain>
    </source>
</reference>
<sequence length="54" mass="6201">MTPNTNIQQTFTINHSFLAGHPVLRKNHMAAPMRRTSPVLTTQELRQIVEQMVD</sequence>
<dbReference type="RefSeq" id="WP_170233815.1">
    <property type="nucleotide sequence ID" value="NZ_BJYR01000013.1"/>
</dbReference>
<organism evidence="1 2">
    <name type="scientific">Novosphingobium sediminis</name>
    <dbReference type="NCBI Taxonomy" id="707214"/>
    <lineage>
        <taxon>Bacteria</taxon>
        <taxon>Pseudomonadati</taxon>
        <taxon>Pseudomonadota</taxon>
        <taxon>Alphaproteobacteria</taxon>
        <taxon>Sphingomonadales</taxon>
        <taxon>Sphingomonadaceae</taxon>
        <taxon>Novosphingobium</taxon>
    </lineage>
</organism>
<dbReference type="AlphaFoldDB" id="A0A512AKU6"/>
<gene>
    <name evidence="1" type="ORF">NSE01_21380</name>
</gene>
<name>A0A512AKU6_9SPHN</name>
<evidence type="ECO:0000313" key="1">
    <source>
        <dbReference type="EMBL" id="GEO00306.1"/>
    </source>
</evidence>